<keyword evidence="3 7" id="KW-0418">Kinase</keyword>
<accession>A0A413PYU7</accession>
<dbReference type="Pfam" id="PF00069">
    <property type="entry name" value="Pkinase"/>
    <property type="match status" value="1"/>
</dbReference>
<name>A0A413PYU7_9FIRM</name>
<feature type="domain" description="Protein kinase" evidence="6">
    <location>
        <begin position="18"/>
        <end position="294"/>
    </location>
</feature>
<dbReference type="GO" id="GO:0005776">
    <property type="term" value="C:autophagosome"/>
    <property type="evidence" value="ECO:0007669"/>
    <property type="project" value="TreeGrafter"/>
</dbReference>
<evidence type="ECO:0000256" key="1">
    <source>
        <dbReference type="ARBA" id="ARBA00022679"/>
    </source>
</evidence>
<evidence type="ECO:0000256" key="3">
    <source>
        <dbReference type="ARBA" id="ARBA00022777"/>
    </source>
</evidence>
<keyword evidence="2 5" id="KW-0547">Nucleotide-binding</keyword>
<dbReference type="InterPro" id="IPR008266">
    <property type="entry name" value="Tyr_kinase_AS"/>
</dbReference>
<reference evidence="7 8" key="1">
    <citation type="submission" date="2018-08" db="EMBL/GenBank/DDBJ databases">
        <title>A genome reference for cultivated species of the human gut microbiota.</title>
        <authorList>
            <person name="Zou Y."/>
            <person name="Xue W."/>
            <person name="Luo G."/>
        </authorList>
    </citation>
    <scope>NUCLEOTIDE SEQUENCE [LARGE SCALE GENOMIC DNA]</scope>
    <source>
        <strain evidence="7 8">AM48-23BH</strain>
    </source>
</reference>
<dbReference type="RefSeq" id="WP_118329245.1">
    <property type="nucleotide sequence ID" value="NZ_CAUDZB010000068.1"/>
</dbReference>
<protein>
    <submittedName>
        <fullName evidence="7">Serine/threonine protein kinase</fullName>
    </submittedName>
</protein>
<evidence type="ECO:0000313" key="8">
    <source>
        <dbReference type="Proteomes" id="UP000286561"/>
    </source>
</evidence>
<keyword evidence="1" id="KW-0808">Transferase</keyword>
<dbReference type="Pfam" id="PF19789">
    <property type="entry name" value="DUF6273"/>
    <property type="match status" value="1"/>
</dbReference>
<evidence type="ECO:0000256" key="2">
    <source>
        <dbReference type="ARBA" id="ARBA00022741"/>
    </source>
</evidence>
<dbReference type="EMBL" id="QSEP01000025">
    <property type="protein sequence ID" value="RGZ83701.1"/>
    <property type="molecule type" value="Genomic_DNA"/>
</dbReference>
<proteinExistence type="predicted"/>
<dbReference type="GO" id="GO:0016020">
    <property type="term" value="C:membrane"/>
    <property type="evidence" value="ECO:0007669"/>
    <property type="project" value="TreeGrafter"/>
</dbReference>
<evidence type="ECO:0000256" key="5">
    <source>
        <dbReference type="PROSITE-ProRule" id="PRU10141"/>
    </source>
</evidence>
<gene>
    <name evidence="7" type="ORF">DW972_05915</name>
</gene>
<dbReference type="InterPro" id="IPR046240">
    <property type="entry name" value="DUF6273"/>
</dbReference>
<evidence type="ECO:0000256" key="4">
    <source>
        <dbReference type="ARBA" id="ARBA00022840"/>
    </source>
</evidence>
<dbReference type="GO" id="GO:0004674">
    <property type="term" value="F:protein serine/threonine kinase activity"/>
    <property type="evidence" value="ECO:0007669"/>
    <property type="project" value="UniProtKB-KW"/>
</dbReference>
<comment type="caution">
    <text evidence="7">The sequence shown here is derived from an EMBL/GenBank/DDBJ whole genome shotgun (WGS) entry which is preliminary data.</text>
</comment>
<dbReference type="InterPro" id="IPR000719">
    <property type="entry name" value="Prot_kinase_dom"/>
</dbReference>
<dbReference type="InterPro" id="IPR045269">
    <property type="entry name" value="Atg1-like"/>
</dbReference>
<dbReference type="GO" id="GO:0000407">
    <property type="term" value="C:phagophore assembly site"/>
    <property type="evidence" value="ECO:0007669"/>
    <property type="project" value="TreeGrafter"/>
</dbReference>
<dbReference type="GO" id="GO:0005524">
    <property type="term" value="F:ATP binding"/>
    <property type="evidence" value="ECO:0007669"/>
    <property type="project" value="UniProtKB-UniRule"/>
</dbReference>
<dbReference type="Proteomes" id="UP000286561">
    <property type="component" value="Unassembled WGS sequence"/>
</dbReference>
<dbReference type="CDD" id="cd14014">
    <property type="entry name" value="STKc_PknB_like"/>
    <property type="match status" value="1"/>
</dbReference>
<dbReference type="GO" id="GO:0005829">
    <property type="term" value="C:cytosol"/>
    <property type="evidence" value="ECO:0007669"/>
    <property type="project" value="TreeGrafter"/>
</dbReference>
<dbReference type="PROSITE" id="PS50011">
    <property type="entry name" value="PROTEIN_KINASE_DOM"/>
    <property type="match status" value="1"/>
</dbReference>
<keyword evidence="7" id="KW-0723">Serine/threonine-protein kinase</keyword>
<dbReference type="Gene3D" id="1.10.510.10">
    <property type="entry name" value="Transferase(Phosphotransferase) domain 1"/>
    <property type="match status" value="1"/>
</dbReference>
<dbReference type="SUPFAM" id="SSF56112">
    <property type="entry name" value="Protein kinase-like (PK-like)"/>
    <property type="match status" value="1"/>
</dbReference>
<dbReference type="PANTHER" id="PTHR24348:SF22">
    <property type="entry name" value="NON-SPECIFIC SERINE_THREONINE PROTEIN KINASE"/>
    <property type="match status" value="1"/>
</dbReference>
<evidence type="ECO:0000259" key="6">
    <source>
        <dbReference type="PROSITE" id="PS50011"/>
    </source>
</evidence>
<sequence>MEKNSYSLQRNTGLIGRYVIQEVLGQGGFGITYLGIDKLYGNKVAIKEYYPQKIAMRKAQYEDVVTVTSIEEKNNYDKGKKRFLDEAQVMARFNKNEGIVKILDFFEANNTAYIVMEYLEGITLKQYLGKYGVLQFRNLIEMMLPLLEALIEIHSQGLIHRDISPDNIMVQHNGKLKLMDFGAARDYTESGNKSLTVILKPGYAPPEQYQTHGVQGPWTDIYALCATIYKCLTGITPPDAIARVMDDKFKEPDQLDGKLSPDIKKILWKGMNIFPEERYQDIVEFGEDVCDALFIPEENKKLDLDNEKNIDEDLDSPDKDNESVLKDDKIEGAVKKTSIPKKEKRKSPVKKVLVIIVCLLLAGGIKYYSTGNEQEISTAKKDLVENPKIVKDTSVEGGKKVTWDCIWFGSYPQTKIVSSSKENDLYSTLETANGWDKNNDIIIGKEKYHRAKKSYFKYEPIKWRVIKCENGEALLLSDIVLDKQKYNKRLKKVTWEKSTLRKWLNKKFMNRAFSSSEQEAIRTTKVINEDNYYYKTDGGNDTLDKIYLLSLSETDEEKEYGFTDSYGMTIKYSNYADLDDYQYWWLRTPGEKNISAAAVDMFGEAYVGGGESDMELGIRPVLHLNLLATDDYSYAGKIASDGTVNQVDK</sequence>
<dbReference type="PANTHER" id="PTHR24348">
    <property type="entry name" value="SERINE/THREONINE-PROTEIN KINASE UNC-51-RELATED"/>
    <property type="match status" value="1"/>
</dbReference>
<dbReference type="PROSITE" id="PS00107">
    <property type="entry name" value="PROTEIN_KINASE_ATP"/>
    <property type="match status" value="1"/>
</dbReference>
<evidence type="ECO:0000313" key="7">
    <source>
        <dbReference type="EMBL" id="RGZ83701.1"/>
    </source>
</evidence>
<feature type="binding site" evidence="5">
    <location>
        <position position="47"/>
    </location>
    <ligand>
        <name>ATP</name>
        <dbReference type="ChEBI" id="CHEBI:30616"/>
    </ligand>
</feature>
<dbReference type="PROSITE" id="PS00109">
    <property type="entry name" value="PROTEIN_KINASE_TYR"/>
    <property type="match status" value="1"/>
</dbReference>
<keyword evidence="4 5" id="KW-0067">ATP-binding</keyword>
<dbReference type="InterPro" id="IPR017441">
    <property type="entry name" value="Protein_kinase_ATP_BS"/>
</dbReference>
<dbReference type="InterPro" id="IPR011009">
    <property type="entry name" value="Kinase-like_dom_sf"/>
</dbReference>
<organism evidence="7 8">
    <name type="scientific">Anaerobutyricum hallii</name>
    <dbReference type="NCBI Taxonomy" id="39488"/>
    <lineage>
        <taxon>Bacteria</taxon>
        <taxon>Bacillati</taxon>
        <taxon>Bacillota</taxon>
        <taxon>Clostridia</taxon>
        <taxon>Lachnospirales</taxon>
        <taxon>Lachnospiraceae</taxon>
        <taxon>Anaerobutyricum</taxon>
    </lineage>
</organism>
<dbReference type="AlphaFoldDB" id="A0A413PYU7"/>